<dbReference type="Proteomes" id="UP000004095">
    <property type="component" value="Unassembled WGS sequence"/>
</dbReference>
<feature type="compositionally biased region" description="Basic and acidic residues" evidence="7">
    <location>
        <begin position="87"/>
        <end position="108"/>
    </location>
</feature>
<dbReference type="PROSITE" id="PS01108">
    <property type="entry name" value="RIBOSOMAL_L24"/>
    <property type="match status" value="1"/>
</dbReference>
<dbReference type="OrthoDB" id="9807419at2"/>
<dbReference type="GO" id="GO:0006412">
    <property type="term" value="P:translation"/>
    <property type="evidence" value="ECO:0007669"/>
    <property type="project" value="UniProtKB-UniRule"/>
</dbReference>
<comment type="function">
    <text evidence="5">One of the proteins that surrounds the polypeptide exit tunnel on the outside of the subunit.</text>
</comment>
<keyword evidence="10" id="KW-1185">Reference proteome</keyword>
<dbReference type="RefSeq" id="WP_002695056.1">
    <property type="nucleotide sequence ID" value="NZ_AAWS01000007.1"/>
</dbReference>
<evidence type="ECO:0000256" key="3">
    <source>
        <dbReference type="ARBA" id="ARBA00023274"/>
    </source>
</evidence>
<dbReference type="Pfam" id="PF17136">
    <property type="entry name" value="ribosomal_L24"/>
    <property type="match status" value="1"/>
</dbReference>
<feature type="region of interest" description="Disordered" evidence="7">
    <location>
        <begin position="82"/>
        <end position="114"/>
    </location>
</feature>
<name>A1ZGS6_MICM2</name>
<evidence type="ECO:0000313" key="9">
    <source>
        <dbReference type="EMBL" id="EAY30195.1"/>
    </source>
</evidence>
<dbReference type="InterPro" id="IPR057264">
    <property type="entry name" value="Ribosomal_uL24_C"/>
</dbReference>
<evidence type="ECO:0000256" key="4">
    <source>
        <dbReference type="ARBA" id="ARBA00035206"/>
    </source>
</evidence>
<dbReference type="SUPFAM" id="SSF50104">
    <property type="entry name" value="Translation proteins SH3-like domain"/>
    <property type="match status" value="1"/>
</dbReference>
<dbReference type="SMART" id="SM00739">
    <property type="entry name" value="KOW"/>
    <property type="match status" value="1"/>
</dbReference>
<dbReference type="InterPro" id="IPR008991">
    <property type="entry name" value="Translation_prot_SH3-like_sf"/>
</dbReference>
<evidence type="ECO:0000256" key="7">
    <source>
        <dbReference type="SAM" id="MobiDB-lite"/>
    </source>
</evidence>
<comment type="similarity">
    <text evidence="1 5 6">Belongs to the universal ribosomal protein uL24 family.</text>
</comment>
<evidence type="ECO:0000313" key="10">
    <source>
        <dbReference type="Proteomes" id="UP000004095"/>
    </source>
</evidence>
<organism evidence="9 10">
    <name type="scientific">Microscilla marina ATCC 23134</name>
    <dbReference type="NCBI Taxonomy" id="313606"/>
    <lineage>
        <taxon>Bacteria</taxon>
        <taxon>Pseudomonadati</taxon>
        <taxon>Bacteroidota</taxon>
        <taxon>Cytophagia</taxon>
        <taxon>Cytophagales</taxon>
        <taxon>Microscillaceae</taxon>
        <taxon>Microscilla</taxon>
    </lineage>
</organism>
<dbReference type="Gene3D" id="2.30.30.30">
    <property type="match status" value="1"/>
</dbReference>
<proteinExistence type="inferred from homology"/>
<evidence type="ECO:0000256" key="6">
    <source>
        <dbReference type="RuleBase" id="RU003477"/>
    </source>
</evidence>
<dbReference type="EMBL" id="AAWS01000007">
    <property type="protein sequence ID" value="EAY30195.1"/>
    <property type="molecule type" value="Genomic_DNA"/>
</dbReference>
<keyword evidence="5" id="KW-0699">rRNA-binding</keyword>
<dbReference type="InterPro" id="IPR003256">
    <property type="entry name" value="Ribosomal_uL24"/>
</dbReference>
<keyword evidence="3 5" id="KW-0687">Ribonucleoprotein</keyword>
<dbReference type="InterPro" id="IPR005824">
    <property type="entry name" value="KOW"/>
</dbReference>
<dbReference type="eggNOG" id="COG0198">
    <property type="taxonomic scope" value="Bacteria"/>
</dbReference>
<evidence type="ECO:0000259" key="8">
    <source>
        <dbReference type="SMART" id="SM00739"/>
    </source>
</evidence>
<keyword evidence="5" id="KW-0694">RNA-binding</keyword>
<evidence type="ECO:0000256" key="1">
    <source>
        <dbReference type="ARBA" id="ARBA00010618"/>
    </source>
</evidence>
<dbReference type="NCBIfam" id="TIGR01079">
    <property type="entry name" value="rplX_bact"/>
    <property type="match status" value="1"/>
</dbReference>
<evidence type="ECO:0000256" key="5">
    <source>
        <dbReference type="HAMAP-Rule" id="MF_01326"/>
    </source>
</evidence>
<comment type="caution">
    <text evidence="9">The sequence shown here is derived from an EMBL/GenBank/DDBJ whole genome shotgun (WGS) entry which is preliminary data.</text>
</comment>
<dbReference type="GO" id="GO:0003735">
    <property type="term" value="F:structural constituent of ribosome"/>
    <property type="evidence" value="ECO:0007669"/>
    <property type="project" value="InterPro"/>
</dbReference>
<sequence length="114" mass="12869">MERKKNKQPKLHLKKGDKVRVIAGNSRGKEGDVLEVIIEKNRVVVEGVNMIKKHLKPSANNPQGSIQEIEGSIHISNLMVIDPASGEPRRSGKKRDENGKLQRYFKEHTSHKKA</sequence>
<dbReference type="GO" id="GO:0005840">
    <property type="term" value="C:ribosome"/>
    <property type="evidence" value="ECO:0007669"/>
    <property type="project" value="UniProtKB-KW"/>
</dbReference>
<comment type="function">
    <text evidence="5">One of two assembly initiator proteins, it binds directly to the 5'-end of the 23S rRNA, where it nucleates assembly of the 50S subunit.</text>
</comment>
<dbReference type="GO" id="GO:0019843">
    <property type="term" value="F:rRNA binding"/>
    <property type="evidence" value="ECO:0007669"/>
    <property type="project" value="UniProtKB-UniRule"/>
</dbReference>
<gene>
    <name evidence="5" type="primary">rplX</name>
    <name evidence="9" type="ORF">M23134_08017</name>
</gene>
<dbReference type="PANTHER" id="PTHR12903">
    <property type="entry name" value="MITOCHONDRIAL RIBOSOMAL PROTEIN L24"/>
    <property type="match status" value="1"/>
</dbReference>
<reference evidence="9 10" key="1">
    <citation type="submission" date="2007-01" db="EMBL/GenBank/DDBJ databases">
        <authorList>
            <person name="Haygood M."/>
            <person name="Podell S."/>
            <person name="Anderson C."/>
            <person name="Hopkinson B."/>
            <person name="Roe K."/>
            <person name="Barbeau K."/>
            <person name="Gaasterland T."/>
            <person name="Ferriera S."/>
            <person name="Johnson J."/>
            <person name="Kravitz S."/>
            <person name="Beeson K."/>
            <person name="Sutton G."/>
            <person name="Rogers Y.-H."/>
            <person name="Friedman R."/>
            <person name="Frazier M."/>
            <person name="Venter J.C."/>
        </authorList>
    </citation>
    <scope>NUCLEOTIDE SEQUENCE [LARGE SCALE GENOMIC DNA]</scope>
    <source>
        <strain evidence="9 10">ATCC 23134</strain>
    </source>
</reference>
<dbReference type="CDD" id="cd06089">
    <property type="entry name" value="KOW_RPL26"/>
    <property type="match status" value="1"/>
</dbReference>
<dbReference type="InterPro" id="IPR014722">
    <property type="entry name" value="Rib_uL2_dom2"/>
</dbReference>
<dbReference type="GO" id="GO:1990904">
    <property type="term" value="C:ribonucleoprotein complex"/>
    <property type="evidence" value="ECO:0007669"/>
    <property type="project" value="UniProtKB-KW"/>
</dbReference>
<dbReference type="InterPro" id="IPR005825">
    <property type="entry name" value="Ribosomal_uL24_CS"/>
</dbReference>
<dbReference type="HAMAP" id="MF_01326_B">
    <property type="entry name" value="Ribosomal_uL24_B"/>
    <property type="match status" value="1"/>
</dbReference>
<accession>A1ZGS6</accession>
<comment type="subunit">
    <text evidence="5">Part of the 50S ribosomal subunit.</text>
</comment>
<feature type="domain" description="KOW" evidence="8">
    <location>
        <begin position="12"/>
        <end position="39"/>
    </location>
</feature>
<dbReference type="InterPro" id="IPR041988">
    <property type="entry name" value="Ribosomal_uL24_KOW"/>
</dbReference>
<dbReference type="AlphaFoldDB" id="A1ZGS6"/>
<evidence type="ECO:0000256" key="2">
    <source>
        <dbReference type="ARBA" id="ARBA00022980"/>
    </source>
</evidence>
<keyword evidence="2 5" id="KW-0689">Ribosomal protein</keyword>
<dbReference type="Pfam" id="PF00467">
    <property type="entry name" value="KOW"/>
    <property type="match status" value="1"/>
</dbReference>
<protein>
    <recommendedName>
        <fullName evidence="4 5">Large ribosomal subunit protein uL24</fullName>
    </recommendedName>
</protein>